<dbReference type="EMBL" id="MHVS01000005">
    <property type="protein sequence ID" value="OHA96592.1"/>
    <property type="molecule type" value="Genomic_DNA"/>
</dbReference>
<gene>
    <name evidence="2" type="ORF">A3D49_01825</name>
</gene>
<sequence>MKSALSLLIAVSFAGVALLGFAMVNHSASHANPDCFVATFANSATCPDTLINFVNYHASALQSLSQALLAVGLLIAGIILLPAFFKLIAANFLIPLERRRELSFATAISGRKITRWLALFENSPSF</sequence>
<evidence type="ECO:0000313" key="3">
    <source>
        <dbReference type="Proteomes" id="UP000177279"/>
    </source>
</evidence>
<organism evidence="2 3">
    <name type="scientific">Candidatus Zambryskibacteria bacterium RIFCSPHIGHO2_02_FULL_43_37</name>
    <dbReference type="NCBI Taxonomy" id="1802749"/>
    <lineage>
        <taxon>Bacteria</taxon>
        <taxon>Candidatus Zambryskiibacteriota</taxon>
    </lineage>
</organism>
<name>A0A1G2THB5_9BACT</name>
<accession>A0A1G2THB5</accession>
<keyword evidence="1" id="KW-0472">Membrane</keyword>
<proteinExistence type="predicted"/>
<evidence type="ECO:0000313" key="2">
    <source>
        <dbReference type="EMBL" id="OHA96592.1"/>
    </source>
</evidence>
<dbReference type="AlphaFoldDB" id="A0A1G2THB5"/>
<dbReference type="Proteomes" id="UP000177279">
    <property type="component" value="Unassembled WGS sequence"/>
</dbReference>
<evidence type="ECO:0000256" key="1">
    <source>
        <dbReference type="SAM" id="Phobius"/>
    </source>
</evidence>
<comment type="caution">
    <text evidence="2">The sequence shown here is derived from an EMBL/GenBank/DDBJ whole genome shotgun (WGS) entry which is preliminary data.</text>
</comment>
<keyword evidence="1" id="KW-1133">Transmembrane helix</keyword>
<reference evidence="2 3" key="1">
    <citation type="journal article" date="2016" name="Nat. Commun.">
        <title>Thousands of microbial genomes shed light on interconnected biogeochemical processes in an aquifer system.</title>
        <authorList>
            <person name="Anantharaman K."/>
            <person name="Brown C.T."/>
            <person name="Hug L.A."/>
            <person name="Sharon I."/>
            <person name="Castelle C.J."/>
            <person name="Probst A.J."/>
            <person name="Thomas B.C."/>
            <person name="Singh A."/>
            <person name="Wilkins M.J."/>
            <person name="Karaoz U."/>
            <person name="Brodie E.L."/>
            <person name="Williams K.H."/>
            <person name="Hubbard S.S."/>
            <person name="Banfield J.F."/>
        </authorList>
    </citation>
    <scope>NUCLEOTIDE SEQUENCE [LARGE SCALE GENOMIC DNA]</scope>
</reference>
<feature type="transmembrane region" description="Helical" evidence="1">
    <location>
        <begin position="67"/>
        <end position="94"/>
    </location>
</feature>
<protein>
    <submittedName>
        <fullName evidence="2">Uncharacterized protein</fullName>
    </submittedName>
</protein>
<keyword evidence="1" id="KW-0812">Transmembrane</keyword>